<reference evidence="2 3" key="1">
    <citation type="submission" date="2019-08" db="EMBL/GenBank/DDBJ databases">
        <title>Genomes of Antarctic Bizionia species.</title>
        <authorList>
            <person name="Bowman J.P."/>
        </authorList>
    </citation>
    <scope>NUCLEOTIDE SEQUENCE [LARGE SCALE GENOMIC DNA]</scope>
    <source>
        <strain evidence="2 3">HFD</strain>
    </source>
</reference>
<gene>
    <name evidence="2" type="ORF">ES676_09780</name>
</gene>
<proteinExistence type="predicted"/>
<sequence length="165" mass="19078">MTSTYSILFLLHKTKATPDGKAPIYARITVNGKRSLISIQRKILIEKWDSTNGKVLGNSAEARAINKYIDDVRYKLNKIHERLLDLERPFTAMAIKNRYIGKDQPTKMLLVIFQAHNNEVDSLIGKDFAPGTAERYRTTKNHIQEYILKEYMIDDIPVKNVDHKF</sequence>
<dbReference type="InterPro" id="IPR035386">
    <property type="entry name" value="Arm-DNA-bind_5"/>
</dbReference>
<protein>
    <recommendedName>
        <fullName evidence="1">Arm DNA-binding domain-containing protein</fullName>
    </recommendedName>
</protein>
<dbReference type="Pfam" id="PF17293">
    <property type="entry name" value="Arm-DNA-bind_5"/>
    <property type="match status" value="1"/>
</dbReference>
<keyword evidence="3" id="KW-1185">Reference proteome</keyword>
<evidence type="ECO:0000313" key="2">
    <source>
        <dbReference type="EMBL" id="TYB73037.1"/>
    </source>
</evidence>
<dbReference type="EMBL" id="VSKM01000009">
    <property type="protein sequence ID" value="TYB73037.1"/>
    <property type="molecule type" value="Genomic_DNA"/>
</dbReference>
<organism evidence="2 3">
    <name type="scientific">Bizionia saleffrena</name>
    <dbReference type="NCBI Taxonomy" id="291189"/>
    <lineage>
        <taxon>Bacteria</taxon>
        <taxon>Pseudomonadati</taxon>
        <taxon>Bacteroidota</taxon>
        <taxon>Flavobacteriia</taxon>
        <taxon>Flavobacteriales</taxon>
        <taxon>Flavobacteriaceae</taxon>
        <taxon>Bizionia</taxon>
    </lineage>
</organism>
<dbReference type="AlphaFoldDB" id="A0A8H2LBU2"/>
<feature type="domain" description="Arm DNA-binding" evidence="1">
    <location>
        <begin position="10"/>
        <end position="95"/>
    </location>
</feature>
<evidence type="ECO:0000313" key="3">
    <source>
        <dbReference type="Proteomes" id="UP000323324"/>
    </source>
</evidence>
<accession>A0A8H2LBU2</accession>
<comment type="caution">
    <text evidence="2">The sequence shown here is derived from an EMBL/GenBank/DDBJ whole genome shotgun (WGS) entry which is preliminary data.</text>
</comment>
<dbReference type="RefSeq" id="WP_148370145.1">
    <property type="nucleotide sequence ID" value="NZ_VSKM01000009.1"/>
</dbReference>
<evidence type="ECO:0000259" key="1">
    <source>
        <dbReference type="Pfam" id="PF17293"/>
    </source>
</evidence>
<dbReference type="Proteomes" id="UP000323324">
    <property type="component" value="Unassembled WGS sequence"/>
</dbReference>
<name>A0A8H2LBU2_9FLAO</name>